<keyword evidence="1" id="KW-1133">Transmembrane helix</keyword>
<proteinExistence type="predicted"/>
<dbReference type="Proteomes" id="UP000178323">
    <property type="component" value="Unassembled WGS sequence"/>
</dbReference>
<sequence>MHIFKFIGAFGIILISLAILSKKRKKQDIFYIAGGLCLEIYSIHIKDIVFIILQLIFILAAVYDFKN</sequence>
<name>A0A1F5S0X3_9BACT</name>
<dbReference type="EMBL" id="MFFS01000098">
    <property type="protein sequence ID" value="OGF20314.1"/>
    <property type="molecule type" value="Genomic_DNA"/>
</dbReference>
<organism evidence="2 3">
    <name type="scientific">Candidatus Falkowbacteria bacterium RBG_13_39_14</name>
    <dbReference type="NCBI Taxonomy" id="1797985"/>
    <lineage>
        <taxon>Bacteria</taxon>
        <taxon>Candidatus Falkowiibacteriota</taxon>
    </lineage>
</organism>
<evidence type="ECO:0000313" key="3">
    <source>
        <dbReference type="Proteomes" id="UP000178323"/>
    </source>
</evidence>
<reference evidence="2 3" key="1">
    <citation type="journal article" date="2016" name="Nat. Commun.">
        <title>Thousands of microbial genomes shed light on interconnected biogeochemical processes in an aquifer system.</title>
        <authorList>
            <person name="Anantharaman K."/>
            <person name="Brown C.T."/>
            <person name="Hug L.A."/>
            <person name="Sharon I."/>
            <person name="Castelle C.J."/>
            <person name="Probst A.J."/>
            <person name="Thomas B.C."/>
            <person name="Singh A."/>
            <person name="Wilkins M.J."/>
            <person name="Karaoz U."/>
            <person name="Brodie E.L."/>
            <person name="Williams K.H."/>
            <person name="Hubbard S.S."/>
            <person name="Banfield J.F."/>
        </authorList>
    </citation>
    <scope>NUCLEOTIDE SEQUENCE [LARGE SCALE GENOMIC DNA]</scope>
</reference>
<evidence type="ECO:0000256" key="1">
    <source>
        <dbReference type="SAM" id="Phobius"/>
    </source>
</evidence>
<feature type="transmembrane region" description="Helical" evidence="1">
    <location>
        <begin position="43"/>
        <end position="63"/>
    </location>
</feature>
<evidence type="ECO:0000313" key="2">
    <source>
        <dbReference type="EMBL" id="OGF20314.1"/>
    </source>
</evidence>
<accession>A0A1F5S0X3</accession>
<keyword evidence="1" id="KW-0472">Membrane</keyword>
<dbReference type="AlphaFoldDB" id="A0A1F5S0X3"/>
<gene>
    <name evidence="2" type="ORF">A2Y83_02995</name>
</gene>
<comment type="caution">
    <text evidence="2">The sequence shown here is derived from an EMBL/GenBank/DDBJ whole genome shotgun (WGS) entry which is preliminary data.</text>
</comment>
<feature type="transmembrane region" description="Helical" evidence="1">
    <location>
        <begin position="6"/>
        <end position="22"/>
    </location>
</feature>
<keyword evidence="1" id="KW-0812">Transmembrane</keyword>
<protein>
    <submittedName>
        <fullName evidence="2">Uncharacterized protein</fullName>
    </submittedName>
</protein>